<keyword evidence="2" id="KW-1185">Reference proteome</keyword>
<evidence type="ECO:0000313" key="1">
    <source>
        <dbReference type="EnsemblProtists" id="EOD31656"/>
    </source>
</evidence>
<reference evidence="2" key="1">
    <citation type="journal article" date="2013" name="Nature">
        <title>Pan genome of the phytoplankton Emiliania underpins its global distribution.</title>
        <authorList>
            <person name="Read B.A."/>
            <person name="Kegel J."/>
            <person name="Klute M.J."/>
            <person name="Kuo A."/>
            <person name="Lefebvre S.C."/>
            <person name="Maumus F."/>
            <person name="Mayer C."/>
            <person name="Miller J."/>
            <person name="Monier A."/>
            <person name="Salamov A."/>
            <person name="Young J."/>
            <person name="Aguilar M."/>
            <person name="Claverie J.M."/>
            <person name="Frickenhaus S."/>
            <person name="Gonzalez K."/>
            <person name="Herman E.K."/>
            <person name="Lin Y.C."/>
            <person name="Napier J."/>
            <person name="Ogata H."/>
            <person name="Sarno A.F."/>
            <person name="Shmutz J."/>
            <person name="Schroeder D."/>
            <person name="de Vargas C."/>
            <person name="Verret F."/>
            <person name="von Dassow P."/>
            <person name="Valentin K."/>
            <person name="Van de Peer Y."/>
            <person name="Wheeler G."/>
            <person name="Dacks J.B."/>
            <person name="Delwiche C.F."/>
            <person name="Dyhrman S.T."/>
            <person name="Glockner G."/>
            <person name="John U."/>
            <person name="Richards T."/>
            <person name="Worden A.Z."/>
            <person name="Zhang X."/>
            <person name="Grigoriev I.V."/>
            <person name="Allen A.E."/>
            <person name="Bidle K."/>
            <person name="Borodovsky M."/>
            <person name="Bowler C."/>
            <person name="Brownlee C."/>
            <person name="Cock J.M."/>
            <person name="Elias M."/>
            <person name="Gladyshev V.N."/>
            <person name="Groth M."/>
            <person name="Guda C."/>
            <person name="Hadaegh A."/>
            <person name="Iglesias-Rodriguez M.D."/>
            <person name="Jenkins J."/>
            <person name="Jones B.M."/>
            <person name="Lawson T."/>
            <person name="Leese F."/>
            <person name="Lindquist E."/>
            <person name="Lobanov A."/>
            <person name="Lomsadze A."/>
            <person name="Malik S.B."/>
            <person name="Marsh M.E."/>
            <person name="Mackinder L."/>
            <person name="Mock T."/>
            <person name="Mueller-Roeber B."/>
            <person name="Pagarete A."/>
            <person name="Parker M."/>
            <person name="Probert I."/>
            <person name="Quesneville H."/>
            <person name="Raines C."/>
            <person name="Rensing S.A."/>
            <person name="Riano-Pachon D.M."/>
            <person name="Richier S."/>
            <person name="Rokitta S."/>
            <person name="Shiraiwa Y."/>
            <person name="Soanes D.M."/>
            <person name="van der Giezen M."/>
            <person name="Wahlund T.M."/>
            <person name="Williams B."/>
            <person name="Wilson W."/>
            <person name="Wolfe G."/>
            <person name="Wurch L.L."/>
        </authorList>
    </citation>
    <scope>NUCLEOTIDE SEQUENCE</scope>
</reference>
<dbReference type="KEGG" id="ehx:EMIHUDRAFT_442162"/>
<protein>
    <submittedName>
        <fullName evidence="1">Uncharacterized protein</fullName>
    </submittedName>
</protein>
<dbReference type="AlphaFoldDB" id="A0A0D3K7C1"/>
<dbReference type="Proteomes" id="UP000013827">
    <property type="component" value="Unassembled WGS sequence"/>
</dbReference>
<dbReference type="RefSeq" id="XP_005784085.1">
    <property type="nucleotide sequence ID" value="XM_005784028.1"/>
</dbReference>
<name>A0A0D3K7C1_EMIH1</name>
<dbReference type="PaxDb" id="2903-EOD31656"/>
<reference evidence="1" key="2">
    <citation type="submission" date="2024-10" db="UniProtKB">
        <authorList>
            <consortium name="EnsemblProtists"/>
        </authorList>
    </citation>
    <scope>IDENTIFICATION</scope>
</reference>
<dbReference type="EnsemblProtists" id="EOD31656">
    <property type="protein sequence ID" value="EOD31656"/>
    <property type="gene ID" value="EMIHUDRAFT_442162"/>
</dbReference>
<organism evidence="1 2">
    <name type="scientific">Emiliania huxleyi (strain CCMP1516)</name>
    <dbReference type="NCBI Taxonomy" id="280463"/>
    <lineage>
        <taxon>Eukaryota</taxon>
        <taxon>Haptista</taxon>
        <taxon>Haptophyta</taxon>
        <taxon>Prymnesiophyceae</taxon>
        <taxon>Isochrysidales</taxon>
        <taxon>Noelaerhabdaceae</taxon>
        <taxon>Emiliania</taxon>
    </lineage>
</organism>
<sequence length="189" mass="19272">MDRVADLLTNGTGSASLDLRWVPPLSLPLLPGLRLRVEFSSAIVAGLDTLSDIALLRPNASDSTRLSSSLAARRADATLRLCLRAERSEARPAPSKRERQRAASWASAPPLPLTLHATLGQLSGSISGRLAVAAAAAGGLTISQLAGPRGTPAACLARAVGNETSLLSAGASARLLALRVEGSGASAPL</sequence>
<accession>A0A0D3K7C1</accession>
<dbReference type="GeneID" id="17276930"/>
<proteinExistence type="predicted"/>
<dbReference type="HOGENOM" id="CLU_1438012_0_0_1"/>
<evidence type="ECO:0000313" key="2">
    <source>
        <dbReference type="Proteomes" id="UP000013827"/>
    </source>
</evidence>